<evidence type="ECO:0000313" key="3">
    <source>
        <dbReference type="Proteomes" id="UP000298390"/>
    </source>
</evidence>
<sequence>MWAFSGTRAGLSLAFIPPASIALHIPTLPPVMSAANALQIVEIVCAISEQFAIEHHKTLHRGKCRRDLAHFAQVSKAFVDPALRVLWRVLPGVDPLLRLLPCVGEERVGHPAGVAQIFLKRAFDSKEWQRVQRYAGYVHAIDHVDNIRLDCGFKGRRRYRRVEPALQQLLILSTGGEPILLPRLQRLVWCPTDIGLLVDPPPFSVIGPSIQHFALHYLPPSEGRSHGLATVLAAVAALAPGLRTLALYQRVVQELQSARAHEDALLTIARCTQLRQLKILASQLEVTSRFFDALATLPSLESLRLEVSQVDAVAGQRRALAALETLELTAPDDMIANFIQFVSLPSLRKLSLCFDAQDINDATIHGAWARRSPAQSWPSTVRILRLRFPFAFPGPGTTLVEVIQPVLELHNLEEFNVEARLGIFDWSDDDALLISQAWPRLTAFLLRVDQGKEHESRRSLGTFRPSQRALLHFAEHCPNLEQLVIPCIVDPNAEYLNLTAPRPHNRLKVLLLAIVDVECERCFARDLVKLFPNLRADRRPKTHVRFPYHKDYDSDFWELLREKIELKARDT</sequence>
<dbReference type="EMBL" id="SEKV01000993">
    <property type="protein sequence ID" value="TFY52349.1"/>
    <property type="molecule type" value="Genomic_DNA"/>
</dbReference>
<evidence type="ECO:0008006" key="4">
    <source>
        <dbReference type="Google" id="ProtNLM"/>
    </source>
</evidence>
<evidence type="ECO:0000313" key="2">
    <source>
        <dbReference type="EMBL" id="TFY52349.1"/>
    </source>
</evidence>
<dbReference type="Gene3D" id="3.80.10.10">
    <property type="entry name" value="Ribonuclease Inhibitor"/>
    <property type="match status" value="1"/>
</dbReference>
<dbReference type="InterPro" id="IPR032675">
    <property type="entry name" value="LRR_dom_sf"/>
</dbReference>
<keyword evidence="1" id="KW-0732">Signal</keyword>
<proteinExistence type="predicted"/>
<reference evidence="2 3" key="1">
    <citation type="submission" date="2019-01" db="EMBL/GenBank/DDBJ databases">
        <title>Genome sequencing of the rare red list fungi Fomitopsis rosea.</title>
        <authorList>
            <person name="Buettner E."/>
            <person name="Kellner H."/>
        </authorList>
    </citation>
    <scope>NUCLEOTIDE SEQUENCE [LARGE SCALE GENOMIC DNA]</scope>
    <source>
        <strain evidence="2 3">DSM 105464</strain>
    </source>
</reference>
<feature type="chain" id="PRO_5021482807" description="F-box domain-containing protein" evidence="1">
    <location>
        <begin position="23"/>
        <end position="571"/>
    </location>
</feature>
<accession>A0A4Y9XUX7</accession>
<dbReference type="Proteomes" id="UP000298390">
    <property type="component" value="Unassembled WGS sequence"/>
</dbReference>
<organism evidence="2 3">
    <name type="scientific">Rhodofomes roseus</name>
    <dbReference type="NCBI Taxonomy" id="34475"/>
    <lineage>
        <taxon>Eukaryota</taxon>
        <taxon>Fungi</taxon>
        <taxon>Dikarya</taxon>
        <taxon>Basidiomycota</taxon>
        <taxon>Agaricomycotina</taxon>
        <taxon>Agaricomycetes</taxon>
        <taxon>Polyporales</taxon>
        <taxon>Rhodofomes</taxon>
    </lineage>
</organism>
<comment type="caution">
    <text evidence="2">The sequence shown here is derived from an EMBL/GenBank/DDBJ whole genome shotgun (WGS) entry which is preliminary data.</text>
</comment>
<name>A0A4Y9XUX7_9APHY</name>
<protein>
    <recommendedName>
        <fullName evidence="4">F-box domain-containing protein</fullName>
    </recommendedName>
</protein>
<feature type="signal peptide" evidence="1">
    <location>
        <begin position="1"/>
        <end position="22"/>
    </location>
</feature>
<evidence type="ECO:0000256" key="1">
    <source>
        <dbReference type="SAM" id="SignalP"/>
    </source>
</evidence>
<dbReference type="SUPFAM" id="SSF52047">
    <property type="entry name" value="RNI-like"/>
    <property type="match status" value="1"/>
</dbReference>
<dbReference type="AlphaFoldDB" id="A0A4Y9XUX7"/>
<gene>
    <name evidence="2" type="ORF">EVJ58_g10067</name>
</gene>